<keyword evidence="5" id="KW-1185">Reference proteome</keyword>
<sequence>MDITFEGRFGSGFVTVDIGIRSLAGVAVEGRAHLFTATGPGGGLASYTLTEGAAPRLRDVERFAWTDTEAGAGELSVGMGPGGLDLVFAGSRITPLEIDHAFRMIPGTATPGLGAGPVLAMLDARPGEGAAHFADAGGFGASVAGGSVLRLAPRGEDAGAVPHSVAAMEWAARAHGGAPVHALAVDSGSGDLSAWHFGTPGAAPVFIDRIGAGDGLGIGRPTDVASVAAHGASWAIVAAAASSSLSVVRVEDDGTLDAADHVLDTRETRFGAAQAVAAMELPNGGALVAAGGGDDGLSLFSLLGDGRLVHLRSIAHDIGLGLDAVTAIEAMEVGASFQLFVSSQAADGLSRFEIDLSRLGELRGSSGARGTFTGTGRDDMIAGSGRLSGGGGDDILAAGSGATDMLGGGGRDIFVIDGGATRARILDFETGRDRIDLSDLPMLRAPEQLETYGLAGGIRLQYRDFELRVLSHDGARLSTDDLFGTRFETPDRVLILGNLSASPAPPELPAPSEPPTETEPPSTPGGTDQTGGEATDPPAGTDGETQDGETSDIPRIVKTFGTPGRDVLTGDGRSEEIWALRGDDHVAGGGGNDTLGGGYGADTILGGDGRDIVFGNDGADLIIGGTGADRLWGGPAHDTIEGGAGADTMAGNGGADRIFAGGGTDLVFGTGGWNRIFGGSGADILWGGNEPDRIEGESGDDFLGGGAADDTLSGGGGRDLLVGNAGGDRLHGGGGADTMRGEWGADTFVFAPGDGWDRISDFDMRGGDRLLLDARLWSGGENAAALVAAHGEISPWGAARLAFDGGESLSFDGIYALAGIAEHIDFL</sequence>
<dbReference type="GO" id="GO:0005509">
    <property type="term" value="F:calcium ion binding"/>
    <property type="evidence" value="ECO:0007669"/>
    <property type="project" value="InterPro"/>
</dbReference>
<gene>
    <name evidence="4" type="ORF">PMES_02973</name>
</gene>
<dbReference type="PANTHER" id="PTHR38340">
    <property type="entry name" value="S-LAYER PROTEIN"/>
    <property type="match status" value="1"/>
</dbReference>
<comment type="caution">
    <text evidence="4">The sequence shown here is derived from an EMBL/GenBank/DDBJ whole genome shotgun (WGS) entry which is preliminary data.</text>
</comment>
<dbReference type="Gene3D" id="2.150.10.10">
    <property type="entry name" value="Serralysin-like metalloprotease, C-terminal"/>
    <property type="match status" value="5"/>
</dbReference>
<dbReference type="EMBL" id="APKE01000036">
    <property type="protein sequence ID" value="KAF0674591.1"/>
    <property type="molecule type" value="Genomic_DNA"/>
</dbReference>
<dbReference type="Pfam" id="PF00353">
    <property type="entry name" value="HemolysinCabind"/>
    <property type="match status" value="5"/>
</dbReference>
<dbReference type="Proteomes" id="UP000698242">
    <property type="component" value="Unassembled WGS sequence"/>
</dbReference>
<dbReference type="SUPFAM" id="SSF51120">
    <property type="entry name" value="beta-Roll"/>
    <property type="match status" value="2"/>
</dbReference>
<dbReference type="PANTHER" id="PTHR38340:SF1">
    <property type="entry name" value="S-LAYER PROTEIN"/>
    <property type="match status" value="1"/>
</dbReference>
<feature type="region of interest" description="Disordered" evidence="3">
    <location>
        <begin position="498"/>
        <end position="570"/>
    </location>
</feature>
<dbReference type="GO" id="GO:0016158">
    <property type="term" value="F:inositol hexakisphosphate 3-phosphatase activity"/>
    <property type="evidence" value="ECO:0007669"/>
    <property type="project" value="UniProtKB-EC"/>
</dbReference>
<reference evidence="4" key="1">
    <citation type="submission" date="2013-03" db="EMBL/GenBank/DDBJ databases">
        <title>Genome Sequence of the Profundibacterium mesophilum strain KAUST100406-0324T from Red Sea, a novel genus in the family Rhodobacteraceae.</title>
        <authorList>
            <person name="Essack M."/>
            <person name="Alam I."/>
            <person name="Lafi F."/>
            <person name="Alawi W."/>
            <person name="Kamanu F."/>
            <person name="Al-Suwailem A."/>
            <person name="Lee O.O."/>
            <person name="Xu Y."/>
            <person name="Bajic V."/>
            <person name="Qian P.-Y."/>
            <person name="Archer J."/>
        </authorList>
    </citation>
    <scope>NUCLEOTIDE SEQUENCE</scope>
    <source>
        <strain evidence="4">KAUST100406-0324</strain>
    </source>
</reference>
<dbReference type="PRINTS" id="PR00313">
    <property type="entry name" value="CABNDNGRPT"/>
</dbReference>
<keyword evidence="2" id="KW-0964">Secreted</keyword>
<accession>A0A921NT24</accession>
<keyword evidence="4" id="KW-0378">Hydrolase</keyword>
<dbReference type="InterPro" id="IPR011049">
    <property type="entry name" value="Serralysin-like_metalloprot_C"/>
</dbReference>
<dbReference type="EC" id="3.1.3.8" evidence="4"/>
<dbReference type="PROSITE" id="PS00330">
    <property type="entry name" value="HEMOLYSIN_CALCIUM"/>
    <property type="match status" value="2"/>
</dbReference>
<evidence type="ECO:0000256" key="1">
    <source>
        <dbReference type="ARBA" id="ARBA00004613"/>
    </source>
</evidence>
<evidence type="ECO:0000313" key="4">
    <source>
        <dbReference type="EMBL" id="KAF0674591.1"/>
    </source>
</evidence>
<name>A0A921NT24_9RHOB</name>
<dbReference type="InterPro" id="IPR001343">
    <property type="entry name" value="Hemolysn_Ca-bd"/>
</dbReference>
<evidence type="ECO:0000256" key="2">
    <source>
        <dbReference type="ARBA" id="ARBA00022525"/>
    </source>
</evidence>
<feature type="compositionally biased region" description="Pro residues" evidence="3">
    <location>
        <begin position="503"/>
        <end position="523"/>
    </location>
</feature>
<dbReference type="InterPro" id="IPR050557">
    <property type="entry name" value="RTX_toxin/Mannuronan_C5-epim"/>
</dbReference>
<dbReference type="AlphaFoldDB" id="A0A921NT24"/>
<organism evidence="4 5">
    <name type="scientific">Profundibacterium mesophilum KAUST100406-0324</name>
    <dbReference type="NCBI Taxonomy" id="1037889"/>
    <lineage>
        <taxon>Bacteria</taxon>
        <taxon>Pseudomonadati</taxon>
        <taxon>Pseudomonadota</taxon>
        <taxon>Alphaproteobacteria</taxon>
        <taxon>Rhodobacterales</taxon>
        <taxon>Roseobacteraceae</taxon>
        <taxon>Profundibacterium</taxon>
    </lineage>
</organism>
<proteinExistence type="predicted"/>
<protein>
    <submittedName>
        <fullName evidence="4">3-phytase</fullName>
        <ecNumber evidence="4">3.1.3.8</ecNumber>
    </submittedName>
</protein>
<dbReference type="InterPro" id="IPR018511">
    <property type="entry name" value="Hemolysin-typ_Ca-bd_CS"/>
</dbReference>
<evidence type="ECO:0000256" key="3">
    <source>
        <dbReference type="SAM" id="MobiDB-lite"/>
    </source>
</evidence>
<dbReference type="OrthoDB" id="9342475at2"/>
<comment type="subcellular location">
    <subcellularLocation>
        <location evidence="1">Secreted</location>
    </subcellularLocation>
</comment>
<evidence type="ECO:0000313" key="5">
    <source>
        <dbReference type="Proteomes" id="UP000698242"/>
    </source>
</evidence>
<dbReference type="RefSeq" id="WP_159966485.1">
    <property type="nucleotide sequence ID" value="NZ_APKE01000036.1"/>
</dbReference>
<dbReference type="GO" id="GO:0005576">
    <property type="term" value="C:extracellular region"/>
    <property type="evidence" value="ECO:0007669"/>
    <property type="project" value="UniProtKB-SubCell"/>
</dbReference>